<keyword evidence="1" id="KW-0732">Signal</keyword>
<proteinExistence type="predicted"/>
<evidence type="ECO:0008006" key="4">
    <source>
        <dbReference type="Google" id="ProtNLM"/>
    </source>
</evidence>
<keyword evidence="3" id="KW-1185">Reference proteome</keyword>
<name>A0ABW5LPR5_9FLAO</name>
<feature type="chain" id="PRO_5045340331" description="Adhesin domain-containing protein" evidence="1">
    <location>
        <begin position="21"/>
        <end position="361"/>
    </location>
</feature>
<evidence type="ECO:0000313" key="2">
    <source>
        <dbReference type="EMBL" id="MFD2565933.1"/>
    </source>
</evidence>
<dbReference type="Proteomes" id="UP001597508">
    <property type="component" value="Unassembled WGS sequence"/>
</dbReference>
<accession>A0ABW5LPR5</accession>
<dbReference type="EMBL" id="JBHULH010000001">
    <property type="protein sequence ID" value="MFD2565933.1"/>
    <property type="molecule type" value="Genomic_DNA"/>
</dbReference>
<sequence length="361" mass="40374">MKSIYKLAFLLLLIPSVVFANNDNDKKKHERSKEIKKSFDVNSDAKLVIINKYGDINVTTWNQNKIQIDVKITVRGNDLDDVENRLEKIDVDFNGSSSLVEAKTILGSRKNNWSIWKKSKNISYKINYTVKMPITNSTSLNNDYGSISLNELEGKATINCDYGKISIGDLKGNDSTINLDYCSSSTINSMKNGNVNVDYSKLTIDNATDIKLNTDYSTVRIKELDNFTFSADYGSVEAENVVNATGNGDYTSFRFGTVKKNLKLTSDYGSIRIKDLANGFETVNINSEYAGIKIGTSSSNNFSFTIDLQYAGFKRTDSNIEMFKSIVKSTKKYYEGVYGKGKSNSKITIKSEYGSVSLYEN</sequence>
<reference evidence="3" key="1">
    <citation type="journal article" date="2019" name="Int. J. Syst. Evol. Microbiol.">
        <title>The Global Catalogue of Microorganisms (GCM) 10K type strain sequencing project: providing services to taxonomists for standard genome sequencing and annotation.</title>
        <authorList>
            <consortium name="The Broad Institute Genomics Platform"/>
            <consortium name="The Broad Institute Genome Sequencing Center for Infectious Disease"/>
            <person name="Wu L."/>
            <person name="Ma J."/>
        </authorList>
    </citation>
    <scope>NUCLEOTIDE SEQUENCE [LARGE SCALE GENOMIC DNA]</scope>
    <source>
        <strain evidence="3">KCTC 52127</strain>
    </source>
</reference>
<organism evidence="2 3">
    <name type="scientific">Pseudotenacibaculum haliotis</name>
    <dbReference type="NCBI Taxonomy" id="1862138"/>
    <lineage>
        <taxon>Bacteria</taxon>
        <taxon>Pseudomonadati</taxon>
        <taxon>Bacteroidota</taxon>
        <taxon>Flavobacteriia</taxon>
        <taxon>Flavobacteriales</taxon>
        <taxon>Flavobacteriaceae</taxon>
        <taxon>Pseudotenacibaculum</taxon>
    </lineage>
</organism>
<evidence type="ECO:0000313" key="3">
    <source>
        <dbReference type="Proteomes" id="UP001597508"/>
    </source>
</evidence>
<protein>
    <recommendedName>
        <fullName evidence="4">Adhesin domain-containing protein</fullName>
    </recommendedName>
</protein>
<comment type="caution">
    <text evidence="2">The sequence shown here is derived from an EMBL/GenBank/DDBJ whole genome shotgun (WGS) entry which is preliminary data.</text>
</comment>
<gene>
    <name evidence="2" type="ORF">ACFSRZ_01040</name>
</gene>
<dbReference type="RefSeq" id="WP_379664658.1">
    <property type="nucleotide sequence ID" value="NZ_JBHULH010000001.1"/>
</dbReference>
<evidence type="ECO:0000256" key="1">
    <source>
        <dbReference type="SAM" id="SignalP"/>
    </source>
</evidence>
<feature type="signal peptide" evidence="1">
    <location>
        <begin position="1"/>
        <end position="20"/>
    </location>
</feature>